<keyword evidence="2" id="KW-1185">Reference proteome</keyword>
<dbReference type="RefSeq" id="WP_136968829.1">
    <property type="nucleotide sequence ID" value="NZ_JARZHI010000011.1"/>
</dbReference>
<gene>
    <name evidence="1" type="ORF">QHF89_15135</name>
</gene>
<evidence type="ECO:0000313" key="2">
    <source>
        <dbReference type="Proteomes" id="UP001160301"/>
    </source>
</evidence>
<name>A0ABT6NR61_9BACT</name>
<protein>
    <recommendedName>
        <fullName evidence="3">EVE domain-containing protein</fullName>
    </recommendedName>
</protein>
<evidence type="ECO:0008006" key="3">
    <source>
        <dbReference type="Google" id="ProtNLM"/>
    </source>
</evidence>
<proteinExistence type="predicted"/>
<organism evidence="1 2">
    <name type="scientific">Polyangium sorediatum</name>
    <dbReference type="NCBI Taxonomy" id="889274"/>
    <lineage>
        <taxon>Bacteria</taxon>
        <taxon>Pseudomonadati</taxon>
        <taxon>Myxococcota</taxon>
        <taxon>Polyangia</taxon>
        <taxon>Polyangiales</taxon>
        <taxon>Polyangiaceae</taxon>
        <taxon>Polyangium</taxon>
    </lineage>
</organism>
<accession>A0ABT6NR61</accession>
<dbReference type="Proteomes" id="UP001160301">
    <property type="component" value="Unassembled WGS sequence"/>
</dbReference>
<reference evidence="1 2" key="1">
    <citation type="submission" date="2023-04" db="EMBL/GenBank/DDBJ databases">
        <title>The genome sequence of Polyangium sorediatum DSM14670.</title>
        <authorList>
            <person name="Zhang X."/>
        </authorList>
    </citation>
    <scope>NUCLEOTIDE SEQUENCE [LARGE SCALE GENOMIC DNA]</scope>
    <source>
        <strain evidence="1 2">DSM 14670</strain>
    </source>
</reference>
<comment type="caution">
    <text evidence="1">The sequence shown here is derived from an EMBL/GenBank/DDBJ whole genome shotgun (WGS) entry which is preliminary data.</text>
</comment>
<sequence>MTSWLRYWKPTEAEYWWSKPQEIIVRSWSKQYVTRKVKVGDVLWFMSVVEGTLYLIGRQDVAEILTADQVSRRHPDLMDAPYAFSAKTPIYPSVKASLMGIAPHLRFVGKVDRLNIKEGIDGRYLQNLCELTPKSHDLVLGVYETARATKIGKVRGGGGIRDASAPKVAQAPESMSSVVTALERARAQTFLVEREAQATIAVRREAALLRRYVEYLSKSGCIVTCRVLNRGSERLRIDAFNETRKQLIEAKSDETRDSARYGIGQLFDYRRDFDRDVDLVLLVPRRPKADVEKLLADCGIVCVWEAGGSFEESRLRRSC</sequence>
<dbReference type="EMBL" id="JARZHI010000011">
    <property type="protein sequence ID" value="MDI1430826.1"/>
    <property type="molecule type" value="Genomic_DNA"/>
</dbReference>
<evidence type="ECO:0000313" key="1">
    <source>
        <dbReference type="EMBL" id="MDI1430826.1"/>
    </source>
</evidence>